<dbReference type="InterPro" id="IPR013780">
    <property type="entry name" value="Glyco_hydro_b"/>
</dbReference>
<dbReference type="RefSeq" id="WP_256191834.1">
    <property type="nucleotide sequence ID" value="NZ_CAJKKG010000029.1"/>
</dbReference>
<reference evidence="3 4" key="1">
    <citation type="submission" date="2022-06" db="EMBL/GenBank/DDBJ databases">
        <title>Isolation of gut microbiota from human fecal samples.</title>
        <authorList>
            <person name="Pamer E.G."/>
            <person name="Barat B."/>
            <person name="Waligurski E."/>
            <person name="Medina S."/>
            <person name="Paddock L."/>
            <person name="Mostad J."/>
        </authorList>
    </citation>
    <scope>NUCLEOTIDE SEQUENCE [LARGE SCALE GENOMIC DNA]</scope>
    <source>
        <strain evidence="3 4">DFI.9.73</strain>
    </source>
</reference>
<dbReference type="SMART" id="SM00642">
    <property type="entry name" value="Aamy"/>
    <property type="match status" value="1"/>
</dbReference>
<keyword evidence="4" id="KW-1185">Reference proteome</keyword>
<dbReference type="InterPro" id="IPR045857">
    <property type="entry name" value="O16G_dom_2"/>
</dbReference>
<sequence length="603" mass="70036">MRQNIEELLLQPFAQESLAQMGKLKSAAEYTEEEVKELEPLWKRVEATSVPLHVPVRGEYERTWWKEAVMYQIYPMSFCDSNGDGIGDLNGIRSKLDYLKGLGVDVLWLSPIYDSPNDDNGYDIRDYQKIHPDYGTMEDFDCLLEEAHARGMRLIMDMVLNHTSDEHAWFQAALSDPSSKYKDYYIWRKGKGDGVPPNNWRSFFSEPAWNYYPQTGEWALHLFSRKQMDLNWENPELREEIYGMLNWWMQKGVDGFRLDVINLISKFDGLPDGEEAGGITGMEHYVYGPRLHQYLQEMNRRVFSRYDSYTVGEGCGLGAATQVSMTLNSRKELNTTFCFSHFDTPGHDKYSIYRYDLNYLKEYLLDTQAVQDTDNWLTLVFDNHDNPRFLSKITRKETEREPAAKLMALLEMTLCGTAFLYEGQELGMCHVEFRDSSEFRDVEAVNYYKKLLSEGKTEQEAFSIVAPGTRDQSRAPMQWTAGENAGFTTGTPWLRLNDNYTAINAEAEEKEENSVLNFYRRAIALRKQYKTLVYGSFEPVCRERKDFFGYVRRDEEGTFYVELNLSCGELKRPVKKSGALLLGSYGNIQETLRPYEANLYRLD</sequence>
<evidence type="ECO:0000313" key="3">
    <source>
        <dbReference type="EMBL" id="MCQ4840151.1"/>
    </source>
</evidence>
<name>A0ABT1RZR3_9FIRM</name>
<feature type="domain" description="Glycosyl hydrolase family 13 catalytic" evidence="2">
    <location>
        <begin position="72"/>
        <end position="474"/>
    </location>
</feature>
<dbReference type="InterPro" id="IPR006047">
    <property type="entry name" value="GH13_cat_dom"/>
</dbReference>
<gene>
    <name evidence="3" type="ORF">NE695_09515</name>
</gene>
<dbReference type="SUPFAM" id="SSF51445">
    <property type="entry name" value="(Trans)glycosidases"/>
    <property type="match status" value="1"/>
</dbReference>
<evidence type="ECO:0000313" key="4">
    <source>
        <dbReference type="Proteomes" id="UP001524473"/>
    </source>
</evidence>
<protein>
    <submittedName>
        <fullName evidence="3">Alpha-glucosidase</fullName>
    </submittedName>
</protein>
<dbReference type="Gene3D" id="2.60.40.1180">
    <property type="entry name" value="Golgi alpha-mannosidase II"/>
    <property type="match status" value="1"/>
</dbReference>
<comment type="similarity">
    <text evidence="1">Belongs to the glycosyl hydrolase 13 family.</text>
</comment>
<dbReference type="Proteomes" id="UP001524473">
    <property type="component" value="Unassembled WGS sequence"/>
</dbReference>
<dbReference type="SUPFAM" id="SSF51011">
    <property type="entry name" value="Glycosyl hydrolase domain"/>
    <property type="match status" value="1"/>
</dbReference>
<evidence type="ECO:0000256" key="1">
    <source>
        <dbReference type="ARBA" id="ARBA00008061"/>
    </source>
</evidence>
<dbReference type="PANTHER" id="PTHR10357">
    <property type="entry name" value="ALPHA-AMYLASE FAMILY MEMBER"/>
    <property type="match status" value="1"/>
</dbReference>
<dbReference type="CDD" id="cd11333">
    <property type="entry name" value="AmyAc_SI_OligoGlu_DGase"/>
    <property type="match status" value="1"/>
</dbReference>
<dbReference type="EMBL" id="JANFZH010000019">
    <property type="protein sequence ID" value="MCQ4840151.1"/>
    <property type="molecule type" value="Genomic_DNA"/>
</dbReference>
<dbReference type="InterPro" id="IPR017853">
    <property type="entry name" value="GH"/>
</dbReference>
<dbReference type="PANTHER" id="PTHR10357:SF179">
    <property type="entry name" value="NEUTRAL AND BASIC AMINO ACID TRANSPORT PROTEIN RBAT"/>
    <property type="match status" value="1"/>
</dbReference>
<evidence type="ECO:0000259" key="2">
    <source>
        <dbReference type="SMART" id="SM00642"/>
    </source>
</evidence>
<proteinExistence type="inferred from homology"/>
<dbReference type="Pfam" id="PF00128">
    <property type="entry name" value="Alpha-amylase"/>
    <property type="match status" value="1"/>
</dbReference>
<dbReference type="Gene3D" id="3.90.400.10">
    <property type="entry name" value="Oligo-1,6-glucosidase, Domain 2"/>
    <property type="match status" value="1"/>
</dbReference>
<dbReference type="Gene3D" id="3.20.20.80">
    <property type="entry name" value="Glycosidases"/>
    <property type="match status" value="1"/>
</dbReference>
<organism evidence="3 4">
    <name type="scientific">Neglectibacter timonensis</name>
    <dbReference type="NCBI Taxonomy" id="1776382"/>
    <lineage>
        <taxon>Bacteria</taxon>
        <taxon>Bacillati</taxon>
        <taxon>Bacillota</taxon>
        <taxon>Clostridia</taxon>
        <taxon>Eubacteriales</taxon>
        <taxon>Oscillospiraceae</taxon>
        <taxon>Neglectibacter</taxon>
    </lineage>
</organism>
<accession>A0ABT1RZR3</accession>
<comment type="caution">
    <text evidence="3">The sequence shown here is derived from an EMBL/GenBank/DDBJ whole genome shotgun (WGS) entry which is preliminary data.</text>
</comment>